<proteinExistence type="inferred from homology"/>
<dbReference type="InterPro" id="IPR005612">
    <property type="entry name" value="CCAAT-binding_factor"/>
</dbReference>
<dbReference type="Pfam" id="PF03914">
    <property type="entry name" value="CBF"/>
    <property type="match status" value="1"/>
</dbReference>
<dbReference type="EMBL" id="JAHDYR010000020">
    <property type="protein sequence ID" value="KAG9393868.1"/>
    <property type="molecule type" value="Genomic_DNA"/>
</dbReference>
<feature type="region of interest" description="Disordered" evidence="2">
    <location>
        <begin position="290"/>
        <end position="314"/>
    </location>
</feature>
<dbReference type="SUPFAM" id="SSF48371">
    <property type="entry name" value="ARM repeat"/>
    <property type="match status" value="1"/>
</dbReference>
<evidence type="ECO:0000259" key="3">
    <source>
        <dbReference type="Pfam" id="PF03914"/>
    </source>
</evidence>
<comment type="similarity">
    <text evidence="1">Belongs to the CBF/MAK21 family.</text>
</comment>
<reference evidence="4" key="1">
    <citation type="submission" date="2021-05" db="EMBL/GenBank/DDBJ databases">
        <title>A free-living protist that lacks canonical eukaryotic 1 DNA replication and segregation systems.</title>
        <authorList>
            <person name="Salas-Leiva D.E."/>
            <person name="Tromer E.C."/>
            <person name="Curtis B.A."/>
            <person name="Jerlstrom-Hultqvist J."/>
            <person name="Kolisko M."/>
            <person name="Yi Z."/>
            <person name="Salas-Leiva J.S."/>
            <person name="Gallot-Lavallee L."/>
            <person name="Kops G.J.P.L."/>
            <person name="Archibald J.M."/>
            <person name="Simpson A.G.B."/>
            <person name="Roger A.J."/>
        </authorList>
    </citation>
    <scope>NUCLEOTIDE SEQUENCE</scope>
    <source>
        <strain evidence="4">BICM</strain>
    </source>
</reference>
<dbReference type="AlphaFoldDB" id="A0A8J6ATP8"/>
<protein>
    <submittedName>
        <fullName evidence="4">CBF/Mak21 family</fullName>
    </submittedName>
</protein>
<feature type="compositionally biased region" description="Acidic residues" evidence="2">
    <location>
        <begin position="500"/>
        <end position="511"/>
    </location>
</feature>
<organism evidence="4 5">
    <name type="scientific">Carpediemonas membranifera</name>
    <dbReference type="NCBI Taxonomy" id="201153"/>
    <lineage>
        <taxon>Eukaryota</taxon>
        <taxon>Metamonada</taxon>
        <taxon>Carpediemonas-like organisms</taxon>
        <taxon>Carpediemonas</taxon>
    </lineage>
</organism>
<dbReference type="Proteomes" id="UP000717585">
    <property type="component" value="Unassembled WGS sequence"/>
</dbReference>
<feature type="domain" description="CCAAT-binding factor" evidence="3">
    <location>
        <begin position="397"/>
        <end position="558"/>
    </location>
</feature>
<sequence length="666" mass="74627">MGKKRADKVAKAAVQNTTELKERAQKALKVLVEHKKADPMMDKMARSGTFMDRINALSYGFLNEPHTNIAYLEELVHLMDDGTRHHLHDLMKHLLDVFLEVLPKDRELIRFDERKFEGKITDGALVMALYEDKLKPLYLRYLRNVEKMSYDTIVKRRLDAMRTLFKLLTDKPEQSSVILAIIVSKIGDPEKKVSSEAVHLLARTLGIHHDKAVDVAIAVDKFMQSGLKMTSLKHCLTFMSQMSLTKKMPIADQLVGTYFTVFMTQLKLRELGHYSASAIQESIKLADAKKGRELAKKTKKPRKGKKKPAAAADETRGADDLSYDPAIVALVLKGLARAGPFIADKKKALARFETHANALFELARTSPLATSIACLSFLMEIADPGTPMFQHIVLLTYRLLLSPELHHTAHGTELVGLVAKIVLADKELERSAALVKRMLQVTMIEPSALLCEAVIRLPPILRQRKEIGAMLMATARTVELEVDEEDGLILNVAAHQPEPESAETADSDDDEAKAKRADPSAVTAYDPVCPNPRLSGSNRVALWEAHALTRHYHPSVRAITDELARKGKIGFKGTPSVDFAFIQYLNRFADKKAKARVGVDAPGISHVGVPVKRKAAGLDDVEEFFKTFEQVKTTRESTKVQWNVEDDDEYMEIMEQEMEKIDDEYM</sequence>
<comment type="caution">
    <text evidence="4">The sequence shown here is derived from an EMBL/GenBank/DDBJ whole genome shotgun (WGS) entry which is preliminary data.</text>
</comment>
<accession>A0A8J6ATP8</accession>
<dbReference type="OrthoDB" id="28947at2759"/>
<dbReference type="GO" id="GO:0005634">
    <property type="term" value="C:nucleus"/>
    <property type="evidence" value="ECO:0007669"/>
    <property type="project" value="TreeGrafter"/>
</dbReference>
<gene>
    <name evidence="4" type="ORF">J8273_4732</name>
</gene>
<dbReference type="InterPro" id="IPR040155">
    <property type="entry name" value="CEBPZ/Mak21-like"/>
</dbReference>
<evidence type="ECO:0000256" key="1">
    <source>
        <dbReference type="ARBA" id="ARBA00007797"/>
    </source>
</evidence>
<dbReference type="PANTHER" id="PTHR12048:SF0">
    <property type="entry name" value="CCAAT_ENHANCER-BINDING PROTEIN ZETA"/>
    <property type="match status" value="1"/>
</dbReference>
<evidence type="ECO:0000256" key="2">
    <source>
        <dbReference type="SAM" id="MobiDB-lite"/>
    </source>
</evidence>
<evidence type="ECO:0000313" key="5">
    <source>
        <dbReference type="Proteomes" id="UP000717585"/>
    </source>
</evidence>
<dbReference type="PANTHER" id="PTHR12048">
    <property type="entry name" value="CCAAT-BINDING FACTOR-RELATED"/>
    <property type="match status" value="1"/>
</dbReference>
<feature type="compositionally biased region" description="Basic residues" evidence="2">
    <location>
        <begin position="297"/>
        <end position="308"/>
    </location>
</feature>
<evidence type="ECO:0000313" key="4">
    <source>
        <dbReference type="EMBL" id="KAG9393868.1"/>
    </source>
</evidence>
<feature type="region of interest" description="Disordered" evidence="2">
    <location>
        <begin position="494"/>
        <end position="529"/>
    </location>
</feature>
<keyword evidence="5" id="KW-1185">Reference proteome</keyword>
<name>A0A8J6ATP8_9EUKA</name>
<dbReference type="InterPro" id="IPR016024">
    <property type="entry name" value="ARM-type_fold"/>
</dbReference>